<dbReference type="AlphaFoldDB" id="A0A8H6X340"/>
<name>A0A8H6X340_9AGAR</name>
<dbReference type="Proteomes" id="UP000623467">
    <property type="component" value="Unassembled WGS sequence"/>
</dbReference>
<feature type="transmembrane region" description="Helical" evidence="1">
    <location>
        <begin position="320"/>
        <end position="339"/>
    </location>
</feature>
<keyword evidence="1" id="KW-0812">Transmembrane</keyword>
<keyword evidence="3" id="KW-1185">Reference proteome</keyword>
<dbReference type="Gene3D" id="2.60.120.260">
    <property type="entry name" value="Galactose-binding domain-like"/>
    <property type="match status" value="2"/>
</dbReference>
<sequence>MSPNSNVKFTLAVDDFDSVITYANQSHWTTPDPSAAPDPALNIWFDATYHRTNVSGASFSFDFKGSQISLYGAAGPAFGSYEIDIDGWVETHSAHIAKNVSGYPLFSTDTLSYTDHTVKVTNLGAKHRGEGTDFLVDLIKTTVDIAPAGQVATLTNSTLEETDPRLVYTGNWTENVFNPKFSGNYSRYTNGDGASVSLNFTGTALFIFGDKTDRHGLYTVTLDNRAPQTFNGVSGCGGAFAHACEKDNTLAFFAANLNQGQHSVKVTNIPGELGAYFDLDAIVITTPSEYLPAHKGVARAIGRRSSMAGAAAHAPGVNHLQYGVLLLFLAGVLLLGRSLRR</sequence>
<protein>
    <submittedName>
        <fullName evidence="2">Uncharacterized protein</fullName>
    </submittedName>
</protein>
<dbReference type="EMBL" id="JACAZH010000056">
    <property type="protein sequence ID" value="KAF7333275.1"/>
    <property type="molecule type" value="Genomic_DNA"/>
</dbReference>
<organism evidence="2 3">
    <name type="scientific">Mycena sanguinolenta</name>
    <dbReference type="NCBI Taxonomy" id="230812"/>
    <lineage>
        <taxon>Eukaryota</taxon>
        <taxon>Fungi</taxon>
        <taxon>Dikarya</taxon>
        <taxon>Basidiomycota</taxon>
        <taxon>Agaricomycotina</taxon>
        <taxon>Agaricomycetes</taxon>
        <taxon>Agaricomycetidae</taxon>
        <taxon>Agaricales</taxon>
        <taxon>Marasmiineae</taxon>
        <taxon>Mycenaceae</taxon>
        <taxon>Mycena</taxon>
    </lineage>
</organism>
<reference evidence="2" key="1">
    <citation type="submission" date="2020-05" db="EMBL/GenBank/DDBJ databases">
        <title>Mycena genomes resolve the evolution of fungal bioluminescence.</title>
        <authorList>
            <person name="Tsai I.J."/>
        </authorList>
    </citation>
    <scope>NUCLEOTIDE SEQUENCE</scope>
    <source>
        <strain evidence="2">160909Yilan</strain>
    </source>
</reference>
<proteinExistence type="predicted"/>
<evidence type="ECO:0000256" key="1">
    <source>
        <dbReference type="SAM" id="Phobius"/>
    </source>
</evidence>
<evidence type="ECO:0000313" key="2">
    <source>
        <dbReference type="EMBL" id="KAF7333275.1"/>
    </source>
</evidence>
<keyword evidence="1" id="KW-1133">Transmembrane helix</keyword>
<keyword evidence="1" id="KW-0472">Membrane</keyword>
<comment type="caution">
    <text evidence="2">The sequence shown here is derived from an EMBL/GenBank/DDBJ whole genome shotgun (WGS) entry which is preliminary data.</text>
</comment>
<gene>
    <name evidence="2" type="ORF">MSAN_02422000</name>
</gene>
<dbReference type="OrthoDB" id="2563669at2759"/>
<evidence type="ECO:0000313" key="3">
    <source>
        <dbReference type="Proteomes" id="UP000623467"/>
    </source>
</evidence>
<accession>A0A8H6X340</accession>